<keyword evidence="8 10" id="KW-1133">Transmembrane helix</keyword>
<dbReference type="Gene3D" id="3.40.50.300">
    <property type="entry name" value="P-loop containing nucleotide triphosphate hydrolases"/>
    <property type="match status" value="1"/>
</dbReference>
<evidence type="ECO:0000259" key="11">
    <source>
        <dbReference type="PROSITE" id="PS50893"/>
    </source>
</evidence>
<sequence>MNWKLGDQVFYDYGFPVFTFVYIFFLYILLNDYLPTGRDRSWASRFALYREKFQIMMAKADFPTFRREGISSQLTTLRLLWNNFSNPKALIPALVCSMIMTLMEFGIAQIDGELLNTLVSGENPALMELILTRFSLTALLFGSHVLHGVLFARARHFTSARVKVQLYGEILAQKFECFQLLRPGYYAAMLENDAPRVVESSFRVMDSMTRACFHMGLGGISSIRQDFTITILTLCLNIPFLVYVIPLSSALTTAIYGYYDQCAKISGSFSAETLSLRAVRSIQICGLQSSEIPRYQAANDYFLDALRVFNLLETVLVYCGDTLHWLLDALLVTFGALRISQGRMSAGQVVAFRGGIHAMTRGMREATSISTDLSRIRPIMDRLLLLLSPPCQNTVDEGFKRIRFLGRIQFCDVSLRDPTQDSHFILQKISFEANPGDLIAVVGPSGAGKSSLLSLVVGLFEPSDGSILIDNKDVQHLDKRQLCTNIGFIEQETVLFNRSVSENICLHGDEDMGDIEEAAKTAFAHEFIINLPDGYETILGESGCKLSVGQRQRIGIARAILTNPAILICDEPTSHLDSESETAVHAAMMNLAVGRTTFLVAHRLLTVRNANTIIFLEDGKIREVGSHATLMEQKGRYWDFVQGQLSGIIFEGKKLTARALDTAES</sequence>
<protein>
    <recommendedName>
        <fullName evidence="2">Probable ATP-dependent transporter ycf16</fullName>
    </recommendedName>
</protein>
<evidence type="ECO:0000313" key="13">
    <source>
        <dbReference type="EMBL" id="CAD9235450.1"/>
    </source>
</evidence>
<reference evidence="14" key="1">
    <citation type="submission" date="2021-01" db="EMBL/GenBank/DDBJ databases">
        <authorList>
            <person name="Corre E."/>
            <person name="Pelletier E."/>
            <person name="Niang G."/>
            <person name="Scheremetjew M."/>
            <person name="Finn R."/>
            <person name="Kale V."/>
            <person name="Holt S."/>
            <person name="Cochrane G."/>
            <person name="Meng A."/>
            <person name="Brown T."/>
            <person name="Cohen L."/>
        </authorList>
    </citation>
    <scope>NUCLEOTIDE SEQUENCE</scope>
    <source>
        <strain evidence="14">SAG 36.94</strain>
    </source>
</reference>
<dbReference type="PANTHER" id="PTHR43394">
    <property type="entry name" value="ATP-DEPENDENT PERMEASE MDL1, MITOCHONDRIAL"/>
    <property type="match status" value="1"/>
</dbReference>
<dbReference type="InterPro" id="IPR003439">
    <property type="entry name" value="ABC_transporter-like_ATP-bd"/>
</dbReference>
<keyword evidence="5 10" id="KW-0812">Transmembrane</keyword>
<name>A0A6T6CZ33_9RHOD</name>
<evidence type="ECO:0000256" key="10">
    <source>
        <dbReference type="SAM" id="Phobius"/>
    </source>
</evidence>
<dbReference type="PROSITE" id="PS50893">
    <property type="entry name" value="ABC_TRANSPORTER_2"/>
    <property type="match status" value="1"/>
</dbReference>
<dbReference type="InterPro" id="IPR039421">
    <property type="entry name" value="Type_1_exporter"/>
</dbReference>
<dbReference type="SUPFAM" id="SSF52540">
    <property type="entry name" value="P-loop containing nucleoside triphosphate hydrolases"/>
    <property type="match status" value="1"/>
</dbReference>
<keyword evidence="3" id="KW-0813">Transport</keyword>
<dbReference type="InterPro" id="IPR017871">
    <property type="entry name" value="ABC_transporter-like_CS"/>
</dbReference>
<feature type="transmembrane region" description="Helical" evidence="10">
    <location>
        <begin position="13"/>
        <end position="30"/>
    </location>
</feature>
<dbReference type="PROSITE" id="PS00211">
    <property type="entry name" value="ABC_TRANSPORTER_1"/>
    <property type="match status" value="1"/>
</dbReference>
<dbReference type="PANTHER" id="PTHR43394:SF1">
    <property type="entry name" value="ATP-BINDING CASSETTE SUB-FAMILY B MEMBER 10, MITOCHONDRIAL"/>
    <property type="match status" value="1"/>
</dbReference>
<feature type="domain" description="ABC transmembrane type-1" evidence="12">
    <location>
        <begin position="93"/>
        <end position="375"/>
    </location>
</feature>
<evidence type="ECO:0000256" key="2">
    <source>
        <dbReference type="ARBA" id="ARBA00014334"/>
    </source>
</evidence>
<dbReference type="SMART" id="SM00382">
    <property type="entry name" value="AAA"/>
    <property type="match status" value="1"/>
</dbReference>
<accession>A0A6T6CZ33</accession>
<dbReference type="GO" id="GO:0015421">
    <property type="term" value="F:ABC-type oligopeptide transporter activity"/>
    <property type="evidence" value="ECO:0007669"/>
    <property type="project" value="TreeGrafter"/>
</dbReference>
<dbReference type="InterPro" id="IPR027417">
    <property type="entry name" value="P-loop_NTPase"/>
</dbReference>
<gene>
    <name evidence="13" type="ORF">CCAE0312_LOCUS7541</name>
    <name evidence="14" type="ORF">CCAE0312_LOCUS7557</name>
</gene>
<dbReference type="InterPro" id="IPR003593">
    <property type="entry name" value="AAA+_ATPase"/>
</dbReference>
<evidence type="ECO:0000259" key="12">
    <source>
        <dbReference type="PROSITE" id="PS50929"/>
    </source>
</evidence>
<dbReference type="GO" id="GO:0005886">
    <property type="term" value="C:plasma membrane"/>
    <property type="evidence" value="ECO:0007669"/>
    <property type="project" value="UniProtKB-SubCell"/>
</dbReference>
<dbReference type="AlphaFoldDB" id="A0A6T6CZ33"/>
<evidence type="ECO:0000313" key="14">
    <source>
        <dbReference type="EMBL" id="CAD9235466.1"/>
    </source>
</evidence>
<dbReference type="Pfam" id="PF00664">
    <property type="entry name" value="ABC_membrane"/>
    <property type="match status" value="1"/>
</dbReference>
<dbReference type="Pfam" id="PF00005">
    <property type="entry name" value="ABC_tran"/>
    <property type="match status" value="1"/>
</dbReference>
<dbReference type="Gene3D" id="1.20.1560.10">
    <property type="entry name" value="ABC transporter type 1, transmembrane domain"/>
    <property type="match status" value="1"/>
</dbReference>
<evidence type="ECO:0000256" key="8">
    <source>
        <dbReference type="ARBA" id="ARBA00022989"/>
    </source>
</evidence>
<keyword evidence="6" id="KW-0547">Nucleotide-binding</keyword>
<evidence type="ECO:0000256" key="3">
    <source>
        <dbReference type="ARBA" id="ARBA00022448"/>
    </source>
</evidence>
<feature type="transmembrane region" description="Helical" evidence="10">
    <location>
        <begin position="231"/>
        <end position="259"/>
    </location>
</feature>
<organism evidence="14">
    <name type="scientific">Compsopogon caeruleus</name>
    <dbReference type="NCBI Taxonomy" id="31354"/>
    <lineage>
        <taxon>Eukaryota</taxon>
        <taxon>Rhodophyta</taxon>
        <taxon>Compsopogonophyceae</taxon>
        <taxon>Compsopogonales</taxon>
        <taxon>Compsopogonaceae</taxon>
        <taxon>Compsopogon</taxon>
    </lineage>
</organism>
<evidence type="ECO:0000256" key="1">
    <source>
        <dbReference type="ARBA" id="ARBA00004651"/>
    </source>
</evidence>
<evidence type="ECO:0000256" key="9">
    <source>
        <dbReference type="ARBA" id="ARBA00023136"/>
    </source>
</evidence>
<feature type="transmembrane region" description="Helical" evidence="10">
    <location>
        <begin position="130"/>
        <end position="152"/>
    </location>
</feature>
<dbReference type="SUPFAM" id="SSF90123">
    <property type="entry name" value="ABC transporter transmembrane region"/>
    <property type="match status" value="1"/>
</dbReference>
<evidence type="ECO:0000256" key="4">
    <source>
        <dbReference type="ARBA" id="ARBA00022475"/>
    </source>
</evidence>
<comment type="subcellular location">
    <subcellularLocation>
        <location evidence="1">Cell membrane</location>
        <topology evidence="1">Multi-pass membrane protein</topology>
    </subcellularLocation>
</comment>
<feature type="domain" description="ABC transporter" evidence="11">
    <location>
        <begin position="408"/>
        <end position="643"/>
    </location>
</feature>
<dbReference type="EMBL" id="HBGH01013415">
    <property type="protein sequence ID" value="CAD9235450.1"/>
    <property type="molecule type" value="Transcribed_RNA"/>
</dbReference>
<evidence type="ECO:0000256" key="6">
    <source>
        <dbReference type="ARBA" id="ARBA00022741"/>
    </source>
</evidence>
<keyword evidence="4" id="KW-1003">Cell membrane</keyword>
<dbReference type="PROSITE" id="PS50929">
    <property type="entry name" value="ABC_TM1F"/>
    <property type="match status" value="1"/>
</dbReference>
<evidence type="ECO:0000256" key="5">
    <source>
        <dbReference type="ARBA" id="ARBA00022692"/>
    </source>
</evidence>
<dbReference type="InterPro" id="IPR011527">
    <property type="entry name" value="ABC1_TM_dom"/>
</dbReference>
<feature type="transmembrane region" description="Helical" evidence="10">
    <location>
        <begin position="89"/>
        <end position="110"/>
    </location>
</feature>
<keyword evidence="7" id="KW-0067">ATP-binding</keyword>
<dbReference type="GO" id="GO:0016887">
    <property type="term" value="F:ATP hydrolysis activity"/>
    <property type="evidence" value="ECO:0007669"/>
    <property type="project" value="InterPro"/>
</dbReference>
<keyword evidence="9 10" id="KW-0472">Membrane</keyword>
<dbReference type="FunFam" id="3.40.50.300:FF:000221">
    <property type="entry name" value="Multidrug ABC transporter ATP-binding protein"/>
    <property type="match status" value="1"/>
</dbReference>
<dbReference type="GO" id="GO:0005524">
    <property type="term" value="F:ATP binding"/>
    <property type="evidence" value="ECO:0007669"/>
    <property type="project" value="UniProtKB-KW"/>
</dbReference>
<proteinExistence type="predicted"/>
<dbReference type="EMBL" id="HBGH01013437">
    <property type="protein sequence ID" value="CAD9235466.1"/>
    <property type="molecule type" value="Transcribed_RNA"/>
</dbReference>
<evidence type="ECO:0000256" key="7">
    <source>
        <dbReference type="ARBA" id="ARBA00022840"/>
    </source>
</evidence>
<dbReference type="InterPro" id="IPR036640">
    <property type="entry name" value="ABC1_TM_sf"/>
</dbReference>